<dbReference type="PRINTS" id="PR00368">
    <property type="entry name" value="FADPNR"/>
</dbReference>
<dbReference type="InterPro" id="IPR039650">
    <property type="entry name" value="HdrA-like"/>
</dbReference>
<name>A0A4P6Q2M1_9ACTN</name>
<gene>
    <name evidence="6" type="ORF">EKD16_06125</name>
</gene>
<dbReference type="GO" id="GO:0046872">
    <property type="term" value="F:metal ion binding"/>
    <property type="evidence" value="ECO:0007669"/>
    <property type="project" value="UniProtKB-KW"/>
</dbReference>
<dbReference type="PANTHER" id="PTHR43498:SF1">
    <property type="entry name" value="COB--COM HETERODISULFIDE REDUCTASE IRON-SULFUR SUBUNIT A"/>
    <property type="match status" value="1"/>
</dbReference>
<evidence type="ECO:0000256" key="2">
    <source>
        <dbReference type="ARBA" id="ARBA00022723"/>
    </source>
</evidence>
<keyword evidence="5" id="KW-0411">Iron-sulfur</keyword>
<dbReference type="KEGG" id="strr:EKD16_06125"/>
<evidence type="ECO:0000313" key="6">
    <source>
        <dbReference type="EMBL" id="QBI53024.1"/>
    </source>
</evidence>
<organism evidence="6 7">
    <name type="scientific">Streptomonospora litoralis</name>
    <dbReference type="NCBI Taxonomy" id="2498135"/>
    <lineage>
        <taxon>Bacteria</taxon>
        <taxon>Bacillati</taxon>
        <taxon>Actinomycetota</taxon>
        <taxon>Actinomycetes</taxon>
        <taxon>Streptosporangiales</taxon>
        <taxon>Nocardiopsidaceae</taxon>
        <taxon>Streptomonospora</taxon>
    </lineage>
</organism>
<dbReference type="OrthoDB" id="177652at2"/>
<evidence type="ECO:0000313" key="7">
    <source>
        <dbReference type="Proteomes" id="UP000292235"/>
    </source>
</evidence>
<dbReference type="EMBL" id="CP036455">
    <property type="protein sequence ID" value="QBI53024.1"/>
    <property type="molecule type" value="Genomic_DNA"/>
</dbReference>
<dbReference type="GO" id="GO:0016491">
    <property type="term" value="F:oxidoreductase activity"/>
    <property type="evidence" value="ECO:0007669"/>
    <property type="project" value="UniProtKB-KW"/>
</dbReference>
<sequence>MNPTLDYHATLPSLPEVDVLVMGGGPAGIAAAVGAARLGADTLLVERFGFLGGNLTAGLVGPCMTSYSCDGKHRLIAGVFGDFVERMVEAGAALDPAGIDSGTAWSGYITTGHERVTPFEPEPAKQVAAALVAESGARVLLHSFAADVRTVDGRVEGVVLAGKGGLAYQPARLVIDCTGDGDVAAYAGAAMTKGRDEDGLMQPATLFFRIADVDDGEVDRWVAEHPEEDKVFESIIGPARAAGRYPSPRRGVGLYRTQRPGVWRANTTRVLNVDGTDPWDLTRAEQEGRTQAHALVRFFRDNLPGLSRARLLDTAMTVGIRESRRIVGDYTLTLDDLLAGRSFADTVTLCGYPVDIHNPRGSSADGLDGLMEGTANVYAIPYRCLVPAAMEGLLVAGRCLSATHEAAAAVRVMPPAFGLGHAAGVAAALAVAGGTSPRHLDTELLRAKLLDQGAILADPAPRG</sequence>
<dbReference type="InterPro" id="IPR036188">
    <property type="entry name" value="FAD/NAD-bd_sf"/>
</dbReference>
<dbReference type="Proteomes" id="UP000292235">
    <property type="component" value="Chromosome"/>
</dbReference>
<evidence type="ECO:0008006" key="8">
    <source>
        <dbReference type="Google" id="ProtNLM"/>
    </source>
</evidence>
<evidence type="ECO:0000256" key="1">
    <source>
        <dbReference type="ARBA" id="ARBA00022485"/>
    </source>
</evidence>
<dbReference type="RefSeq" id="WP_131097465.1">
    <property type="nucleotide sequence ID" value="NZ_CP036455.1"/>
</dbReference>
<keyword evidence="1" id="KW-0004">4Fe-4S</keyword>
<reference evidence="6 7" key="1">
    <citation type="submission" date="2019-02" db="EMBL/GenBank/DDBJ databases">
        <authorList>
            <person name="Khodamoradi S."/>
            <person name="Hahnke R.L."/>
            <person name="Kaempfer P."/>
            <person name="Schumann P."/>
            <person name="Rohde M."/>
            <person name="Steinert M."/>
            <person name="Luzhetskyy A."/>
            <person name="Wink J."/>
            <person name="Ruckert C."/>
        </authorList>
    </citation>
    <scope>NUCLEOTIDE SEQUENCE [LARGE SCALE GENOMIC DNA]</scope>
    <source>
        <strain evidence="6 7">M2</strain>
    </source>
</reference>
<keyword evidence="2" id="KW-0479">Metal-binding</keyword>
<evidence type="ECO:0000256" key="4">
    <source>
        <dbReference type="ARBA" id="ARBA00023004"/>
    </source>
</evidence>
<dbReference type="PRINTS" id="PR00469">
    <property type="entry name" value="PNDRDTASEII"/>
</dbReference>
<dbReference type="AlphaFoldDB" id="A0A4P6Q2M1"/>
<evidence type="ECO:0000256" key="5">
    <source>
        <dbReference type="ARBA" id="ARBA00023014"/>
    </source>
</evidence>
<keyword evidence="4" id="KW-0408">Iron</keyword>
<dbReference type="PANTHER" id="PTHR43498">
    <property type="entry name" value="FERREDOXIN:COB-COM HETERODISULFIDE REDUCTASE SUBUNIT A"/>
    <property type="match status" value="1"/>
</dbReference>
<keyword evidence="3" id="KW-0560">Oxidoreductase</keyword>
<proteinExistence type="predicted"/>
<dbReference type="SUPFAM" id="SSF51905">
    <property type="entry name" value="FAD/NAD(P)-binding domain"/>
    <property type="match status" value="1"/>
</dbReference>
<dbReference type="GO" id="GO:0051539">
    <property type="term" value="F:4 iron, 4 sulfur cluster binding"/>
    <property type="evidence" value="ECO:0007669"/>
    <property type="project" value="UniProtKB-KW"/>
</dbReference>
<accession>A0A4P6Q2M1</accession>
<evidence type="ECO:0000256" key="3">
    <source>
        <dbReference type="ARBA" id="ARBA00023002"/>
    </source>
</evidence>
<dbReference type="Gene3D" id="3.50.50.60">
    <property type="entry name" value="FAD/NAD(P)-binding domain"/>
    <property type="match status" value="1"/>
</dbReference>
<keyword evidence="7" id="KW-1185">Reference proteome</keyword>
<protein>
    <recommendedName>
        <fullName evidence="8">FAD-dependent oxidoreductase</fullName>
    </recommendedName>
</protein>
<dbReference type="Pfam" id="PF12831">
    <property type="entry name" value="FAD_oxidored"/>
    <property type="match status" value="1"/>
</dbReference>